<keyword evidence="5" id="KW-0227">DNA damage</keyword>
<dbReference type="Gene3D" id="3.60.10.10">
    <property type="entry name" value="Endonuclease/exonuclease/phosphatase"/>
    <property type="match status" value="1"/>
</dbReference>
<dbReference type="Pfam" id="PF03372">
    <property type="entry name" value="Exo_endo_phos"/>
    <property type="match status" value="1"/>
</dbReference>
<accession>A0A345H8B7</accession>
<evidence type="ECO:0000256" key="3">
    <source>
        <dbReference type="ARBA" id="ARBA00022722"/>
    </source>
</evidence>
<dbReference type="GO" id="GO:0006281">
    <property type="term" value="P:DNA repair"/>
    <property type="evidence" value="ECO:0007669"/>
    <property type="project" value="UniProtKB-KW"/>
</dbReference>
<feature type="transmembrane region" description="Helical" evidence="9">
    <location>
        <begin position="12"/>
        <end position="32"/>
    </location>
</feature>
<dbReference type="RefSeq" id="WP_114676590.1">
    <property type="nucleotide sequence ID" value="NZ_CP031188.1"/>
</dbReference>
<reference evidence="11 12" key="1">
    <citation type="submission" date="2018-07" db="EMBL/GenBank/DDBJ databases">
        <title>Complete genome sequence of Flavobacterium arcticum type strain SM1502T.</title>
        <authorList>
            <person name="Li Y."/>
            <person name="Li D.-D."/>
        </authorList>
    </citation>
    <scope>NUCLEOTIDE SEQUENCE [LARGE SCALE GENOMIC DNA]</scope>
    <source>
        <strain evidence="11 12">SM1502</strain>
    </source>
</reference>
<proteinExistence type="predicted"/>
<keyword evidence="8" id="KW-0234">DNA repair</keyword>
<comment type="cofactor">
    <cofactor evidence="2">
        <name>Mg(2+)</name>
        <dbReference type="ChEBI" id="CHEBI:18420"/>
    </cofactor>
</comment>
<dbReference type="PANTHER" id="PTHR15822:SF4">
    <property type="entry name" value="TYROSYL-DNA PHOSPHODIESTERASE 2"/>
    <property type="match status" value="1"/>
</dbReference>
<evidence type="ECO:0000256" key="5">
    <source>
        <dbReference type="ARBA" id="ARBA00022763"/>
    </source>
</evidence>
<dbReference type="SUPFAM" id="SSF56219">
    <property type="entry name" value="DNase I-like"/>
    <property type="match status" value="1"/>
</dbReference>
<dbReference type="GO" id="GO:0046872">
    <property type="term" value="F:metal ion binding"/>
    <property type="evidence" value="ECO:0007669"/>
    <property type="project" value="UniProtKB-KW"/>
</dbReference>
<comment type="cofactor">
    <cofactor evidence="1">
        <name>Mn(2+)</name>
        <dbReference type="ChEBI" id="CHEBI:29035"/>
    </cofactor>
</comment>
<dbReference type="GO" id="GO:0016787">
    <property type="term" value="F:hydrolase activity"/>
    <property type="evidence" value="ECO:0007669"/>
    <property type="project" value="UniProtKB-KW"/>
</dbReference>
<protein>
    <submittedName>
        <fullName evidence="11">Endonuclease</fullName>
    </submittedName>
</protein>
<evidence type="ECO:0000256" key="1">
    <source>
        <dbReference type="ARBA" id="ARBA00001936"/>
    </source>
</evidence>
<dbReference type="CDD" id="cd09084">
    <property type="entry name" value="EEP-2"/>
    <property type="match status" value="1"/>
</dbReference>
<dbReference type="AlphaFoldDB" id="A0A345H8B7"/>
<evidence type="ECO:0000256" key="6">
    <source>
        <dbReference type="ARBA" id="ARBA00022801"/>
    </source>
</evidence>
<keyword evidence="4" id="KW-0479">Metal-binding</keyword>
<dbReference type="OrthoDB" id="635146at2"/>
<gene>
    <name evidence="11" type="ORF">DVK85_00690</name>
</gene>
<keyword evidence="9" id="KW-0812">Transmembrane</keyword>
<dbReference type="GO" id="GO:0004519">
    <property type="term" value="F:endonuclease activity"/>
    <property type="evidence" value="ECO:0007669"/>
    <property type="project" value="UniProtKB-KW"/>
</dbReference>
<keyword evidence="9" id="KW-0472">Membrane</keyword>
<dbReference type="EMBL" id="CP031188">
    <property type="protein sequence ID" value="AXG72827.1"/>
    <property type="molecule type" value="Genomic_DNA"/>
</dbReference>
<evidence type="ECO:0000259" key="10">
    <source>
        <dbReference type="Pfam" id="PF03372"/>
    </source>
</evidence>
<evidence type="ECO:0000313" key="12">
    <source>
        <dbReference type="Proteomes" id="UP000253951"/>
    </source>
</evidence>
<dbReference type="InterPro" id="IPR036691">
    <property type="entry name" value="Endo/exonu/phosph_ase_sf"/>
</dbReference>
<organism evidence="11 12">
    <name type="scientific">Flavobacterium arcticum</name>
    <dbReference type="NCBI Taxonomy" id="1784713"/>
    <lineage>
        <taxon>Bacteria</taxon>
        <taxon>Pseudomonadati</taxon>
        <taxon>Bacteroidota</taxon>
        <taxon>Flavobacteriia</taxon>
        <taxon>Flavobacteriales</taxon>
        <taxon>Flavobacteriaceae</taxon>
        <taxon>Flavobacterium</taxon>
    </lineage>
</organism>
<evidence type="ECO:0000256" key="4">
    <source>
        <dbReference type="ARBA" id="ARBA00022723"/>
    </source>
</evidence>
<keyword evidence="12" id="KW-1185">Reference proteome</keyword>
<keyword evidence="11" id="KW-0255">Endonuclease</keyword>
<feature type="transmembrane region" description="Helical" evidence="9">
    <location>
        <begin position="38"/>
        <end position="62"/>
    </location>
</feature>
<feature type="domain" description="Endonuclease/exonuclease/phosphatase" evidence="10">
    <location>
        <begin position="103"/>
        <end position="332"/>
    </location>
</feature>
<keyword evidence="7" id="KW-0460">Magnesium</keyword>
<dbReference type="PANTHER" id="PTHR15822">
    <property type="entry name" value="TRAF AND TNF RECEPTOR-ASSOCIATED PROTEIN"/>
    <property type="match status" value="1"/>
</dbReference>
<dbReference type="InterPro" id="IPR051547">
    <property type="entry name" value="TDP2-like"/>
</dbReference>
<dbReference type="KEGG" id="fat:DVK85_00690"/>
<keyword evidence="6" id="KW-0378">Hydrolase</keyword>
<evidence type="ECO:0000256" key="2">
    <source>
        <dbReference type="ARBA" id="ARBA00001946"/>
    </source>
</evidence>
<dbReference type="Proteomes" id="UP000253951">
    <property type="component" value="Chromosome"/>
</dbReference>
<dbReference type="InterPro" id="IPR005135">
    <property type="entry name" value="Endo/exonuclease/phosphatase"/>
</dbReference>
<keyword evidence="3" id="KW-0540">Nuclease</keyword>
<name>A0A345H8B7_9FLAO</name>
<keyword evidence="9" id="KW-1133">Transmembrane helix</keyword>
<evidence type="ECO:0000256" key="7">
    <source>
        <dbReference type="ARBA" id="ARBA00022842"/>
    </source>
</evidence>
<sequence length="347" mass="40511">MKKLSGFNKVMFFFNMVLTVLTFVAYILPFLAPKIFPILSVFTLLLPLMLVFNFLFFIYWLLQFKRQMLLSGIVLLLGITFISKFYKFSQDESPIHKDDFTLMSYNVRMFNLYKWMPDTNVTDSIKTFVRKQNPDIVCFQEYAPLDKVHFNRYKYKYVFSSGDSHKTGQAIYSKFPIVNKGDIEFPESSNHAIYADIKKGNDTIRIYSMHLQSIRISPDLNETIDEEKSKVIIKRLSEAFTKQQLQAELIEAHKKECKYAIIICGDLNNSAFSYVYRSVRGDMNDVFEEAGNGFGKSYNFRYYPARIDYVFADDKFAVKSFTTYDTVVNSDHFPIMARLAITSKVEK</sequence>
<evidence type="ECO:0000256" key="9">
    <source>
        <dbReference type="SAM" id="Phobius"/>
    </source>
</evidence>
<evidence type="ECO:0000256" key="8">
    <source>
        <dbReference type="ARBA" id="ARBA00023204"/>
    </source>
</evidence>
<evidence type="ECO:0000313" key="11">
    <source>
        <dbReference type="EMBL" id="AXG72827.1"/>
    </source>
</evidence>